<keyword evidence="7" id="KW-0862">Zinc</keyword>
<dbReference type="Pfam" id="PF03006">
    <property type="entry name" value="HlyIII"/>
    <property type="match status" value="1"/>
</dbReference>
<evidence type="ECO:0000313" key="9">
    <source>
        <dbReference type="EMBL" id="KAK9888350.1"/>
    </source>
</evidence>
<feature type="binding site" evidence="7">
    <location>
        <position position="109"/>
    </location>
    <ligand>
        <name>Zn(2+)</name>
        <dbReference type="ChEBI" id="CHEBI:29105"/>
    </ligand>
</feature>
<dbReference type="PANTHER" id="PTHR20855">
    <property type="entry name" value="ADIPOR/PROGESTIN RECEPTOR-RELATED"/>
    <property type="match status" value="1"/>
</dbReference>
<gene>
    <name evidence="9" type="ORF">WA026_000605</name>
</gene>
<dbReference type="PANTHER" id="PTHR20855:SF3">
    <property type="entry name" value="LD03007P"/>
    <property type="match status" value="1"/>
</dbReference>
<feature type="transmembrane region" description="Helical" evidence="8">
    <location>
        <begin position="181"/>
        <end position="199"/>
    </location>
</feature>
<protein>
    <recommendedName>
        <fullName evidence="11">Monocyte to macrophage differentiation factor 2</fullName>
    </recommendedName>
</protein>
<dbReference type="InterPro" id="IPR005744">
    <property type="entry name" value="Hy-lIII"/>
</dbReference>
<feature type="transmembrane region" description="Helical" evidence="8">
    <location>
        <begin position="236"/>
        <end position="257"/>
    </location>
</feature>
<feature type="transmembrane region" description="Helical" evidence="8">
    <location>
        <begin position="130"/>
        <end position="147"/>
    </location>
</feature>
<evidence type="ECO:0000256" key="6">
    <source>
        <dbReference type="ARBA" id="ARBA00023136"/>
    </source>
</evidence>
<comment type="caution">
    <text evidence="9">The sequence shown here is derived from an EMBL/GenBank/DDBJ whole genome shotgun (WGS) entry which is preliminary data.</text>
</comment>
<organism evidence="9 10">
    <name type="scientific">Henosepilachna vigintioctopunctata</name>
    <dbReference type="NCBI Taxonomy" id="420089"/>
    <lineage>
        <taxon>Eukaryota</taxon>
        <taxon>Metazoa</taxon>
        <taxon>Ecdysozoa</taxon>
        <taxon>Arthropoda</taxon>
        <taxon>Hexapoda</taxon>
        <taxon>Insecta</taxon>
        <taxon>Pterygota</taxon>
        <taxon>Neoptera</taxon>
        <taxon>Endopterygota</taxon>
        <taxon>Coleoptera</taxon>
        <taxon>Polyphaga</taxon>
        <taxon>Cucujiformia</taxon>
        <taxon>Coccinelloidea</taxon>
        <taxon>Coccinellidae</taxon>
        <taxon>Epilachninae</taxon>
        <taxon>Epilachnini</taxon>
        <taxon>Henosepilachna</taxon>
    </lineage>
</organism>
<comment type="subcellular location">
    <subcellularLocation>
        <location evidence="1">Cell membrane</location>
        <topology evidence="1">Multi-pass membrane protein</topology>
    </subcellularLocation>
</comment>
<feature type="binding site" evidence="7">
    <location>
        <position position="234"/>
    </location>
    <ligand>
        <name>Zn(2+)</name>
        <dbReference type="ChEBI" id="CHEBI:29105"/>
    </ligand>
</feature>
<dbReference type="GO" id="GO:0005886">
    <property type="term" value="C:plasma membrane"/>
    <property type="evidence" value="ECO:0007669"/>
    <property type="project" value="UniProtKB-SubCell"/>
</dbReference>
<dbReference type="InterPro" id="IPR004254">
    <property type="entry name" value="AdipoR/HlyIII-related"/>
</dbReference>
<keyword evidence="5 8" id="KW-1133">Transmembrane helix</keyword>
<keyword evidence="3" id="KW-1003">Cell membrane</keyword>
<keyword evidence="6 8" id="KW-0472">Membrane</keyword>
<dbReference type="Proteomes" id="UP001431783">
    <property type="component" value="Unassembled WGS sequence"/>
</dbReference>
<feature type="transmembrane region" description="Helical" evidence="8">
    <location>
        <begin position="159"/>
        <end position="175"/>
    </location>
</feature>
<keyword evidence="7" id="KW-0479">Metal-binding</keyword>
<evidence type="ECO:0000256" key="7">
    <source>
        <dbReference type="PIRSR" id="PIRSR604254-1"/>
    </source>
</evidence>
<evidence type="ECO:0000313" key="10">
    <source>
        <dbReference type="Proteomes" id="UP001431783"/>
    </source>
</evidence>
<dbReference type="GO" id="GO:0140911">
    <property type="term" value="F:pore-forming activity"/>
    <property type="evidence" value="ECO:0007669"/>
    <property type="project" value="InterPro"/>
</dbReference>
<evidence type="ECO:0008006" key="11">
    <source>
        <dbReference type="Google" id="ProtNLM"/>
    </source>
</evidence>
<evidence type="ECO:0000256" key="3">
    <source>
        <dbReference type="ARBA" id="ARBA00022475"/>
    </source>
</evidence>
<dbReference type="AlphaFoldDB" id="A0AAW1V8J2"/>
<feature type="binding site" evidence="7">
    <location>
        <position position="238"/>
    </location>
    <ligand>
        <name>Zn(2+)</name>
        <dbReference type="ChEBI" id="CHEBI:29105"/>
    </ligand>
</feature>
<keyword evidence="4 8" id="KW-0812">Transmembrane</keyword>
<evidence type="ECO:0000256" key="1">
    <source>
        <dbReference type="ARBA" id="ARBA00004651"/>
    </source>
</evidence>
<name>A0AAW1V8J2_9CUCU</name>
<evidence type="ECO:0000256" key="2">
    <source>
        <dbReference type="ARBA" id="ARBA00007018"/>
    </source>
</evidence>
<feature type="transmembrane region" description="Helical" evidence="8">
    <location>
        <begin position="211"/>
        <end position="230"/>
    </location>
</feature>
<evidence type="ECO:0000256" key="4">
    <source>
        <dbReference type="ARBA" id="ARBA00022692"/>
    </source>
</evidence>
<feature type="transmembrane region" description="Helical" evidence="8">
    <location>
        <begin position="91"/>
        <end position="110"/>
    </location>
</feature>
<dbReference type="GO" id="GO:0046872">
    <property type="term" value="F:metal ion binding"/>
    <property type="evidence" value="ECO:0007669"/>
    <property type="project" value="UniProtKB-KW"/>
</dbReference>
<comment type="similarity">
    <text evidence="2">Belongs to the ADIPOR family.</text>
</comment>
<keyword evidence="10" id="KW-1185">Reference proteome</keyword>
<dbReference type="NCBIfam" id="TIGR01065">
    <property type="entry name" value="hlyIII"/>
    <property type="match status" value="1"/>
</dbReference>
<sequence>MFIHLFSGMFGSQDLKQNLLLLVTWIHNDCQKKQLWLKWKNPRPSPNQAYLPTYIEQIANVITHGIWVIPSFMATNELFHRSYNDAQKLSALIYGSTLIFLFVVSTSFHSVFFCGKHKSLVNFLHRCDRAVIYIFIAGSYFPWLTIHALKTNMASSMKVYVWVLAFLGIIYQQVFHEKYKTIEIILYLIMGVVPATMIVSQETLPATEELLLGGILYGTGVIFFKCDGIIPFAHSIWHLFVAFAAMTHYYAILNYLFPYNDNIGDIDKDLKTGITPF</sequence>
<dbReference type="EMBL" id="JARQZJ010000121">
    <property type="protein sequence ID" value="KAK9888350.1"/>
    <property type="molecule type" value="Genomic_DNA"/>
</dbReference>
<accession>A0AAW1V8J2</accession>
<proteinExistence type="inferred from homology"/>
<evidence type="ECO:0000256" key="8">
    <source>
        <dbReference type="SAM" id="Phobius"/>
    </source>
</evidence>
<evidence type="ECO:0000256" key="5">
    <source>
        <dbReference type="ARBA" id="ARBA00022989"/>
    </source>
</evidence>
<reference evidence="9 10" key="1">
    <citation type="submission" date="2023-03" db="EMBL/GenBank/DDBJ databases">
        <title>Genome insight into feeding habits of ladybird beetles.</title>
        <authorList>
            <person name="Li H.-S."/>
            <person name="Huang Y.-H."/>
            <person name="Pang H."/>
        </authorList>
    </citation>
    <scope>NUCLEOTIDE SEQUENCE [LARGE SCALE GENOMIC DNA]</scope>
    <source>
        <strain evidence="9">SYSU_2023b</strain>
        <tissue evidence="9">Whole body</tissue>
    </source>
</reference>